<organism evidence="3 4">
    <name type="scientific">Cymbomonas tetramitiformis</name>
    <dbReference type="NCBI Taxonomy" id="36881"/>
    <lineage>
        <taxon>Eukaryota</taxon>
        <taxon>Viridiplantae</taxon>
        <taxon>Chlorophyta</taxon>
        <taxon>Pyramimonadophyceae</taxon>
        <taxon>Pyramimonadales</taxon>
        <taxon>Pyramimonadaceae</taxon>
        <taxon>Cymbomonas</taxon>
    </lineage>
</organism>
<feature type="region of interest" description="Disordered" evidence="1">
    <location>
        <begin position="1"/>
        <end position="23"/>
    </location>
</feature>
<evidence type="ECO:0000313" key="4">
    <source>
        <dbReference type="Proteomes" id="UP001190700"/>
    </source>
</evidence>
<gene>
    <name evidence="3" type="ORF">CYMTET_22988</name>
</gene>
<accession>A0AAE0L1D7</accession>
<dbReference type="EMBL" id="LGRX02011786">
    <property type="protein sequence ID" value="KAK3268516.1"/>
    <property type="molecule type" value="Genomic_DNA"/>
</dbReference>
<feature type="compositionally biased region" description="Basic and acidic residues" evidence="1">
    <location>
        <begin position="1"/>
        <end position="11"/>
    </location>
</feature>
<reference evidence="3 4" key="1">
    <citation type="journal article" date="2015" name="Genome Biol. Evol.">
        <title>Comparative Genomics of a Bacterivorous Green Alga Reveals Evolutionary Causalities and Consequences of Phago-Mixotrophic Mode of Nutrition.</title>
        <authorList>
            <person name="Burns J.A."/>
            <person name="Paasch A."/>
            <person name="Narechania A."/>
            <person name="Kim E."/>
        </authorList>
    </citation>
    <scope>NUCLEOTIDE SEQUENCE [LARGE SCALE GENOMIC DNA]</scope>
    <source>
        <strain evidence="3 4">PLY_AMNH</strain>
    </source>
</reference>
<comment type="caution">
    <text evidence="3">The sequence shown here is derived from an EMBL/GenBank/DDBJ whole genome shotgun (WGS) entry which is preliminary data.</text>
</comment>
<protein>
    <submittedName>
        <fullName evidence="3">Uncharacterized protein</fullName>
    </submittedName>
</protein>
<dbReference type="AlphaFoldDB" id="A0AAE0L1D7"/>
<proteinExistence type="predicted"/>
<evidence type="ECO:0000256" key="2">
    <source>
        <dbReference type="SAM" id="Phobius"/>
    </source>
</evidence>
<sequence length="290" mass="32400">MDADVSHDSLSRESSSPAFKTSARESTLAADNFAALEAASCKFPVMSPSRTSADLLTVSTMKGTLGAHRNVLKDTLETLKNLLELIEVDISLRDLYLTLVLSICTFTMYLAVMYLQYQDMGGFEMVSTTTKALVPPINAPFMLWLKTQIMKVWIDPECGDGICDSPYEFPSFGRFGCQADCSAATDTRDVLIYLEADFDNLNIESAQLKEDLSKRVRWNVCSKSNGLPVVCWFEKDQRLDGLKVRQIEKFSLTPGEWHVRVSGDPTTTVRGRVMDSSNSTQYSYMTPITR</sequence>
<dbReference type="Proteomes" id="UP001190700">
    <property type="component" value="Unassembled WGS sequence"/>
</dbReference>
<feature type="transmembrane region" description="Helical" evidence="2">
    <location>
        <begin position="95"/>
        <end position="115"/>
    </location>
</feature>
<keyword evidence="2" id="KW-0472">Membrane</keyword>
<keyword evidence="4" id="KW-1185">Reference proteome</keyword>
<keyword evidence="2" id="KW-1133">Transmembrane helix</keyword>
<evidence type="ECO:0000256" key="1">
    <source>
        <dbReference type="SAM" id="MobiDB-lite"/>
    </source>
</evidence>
<evidence type="ECO:0000313" key="3">
    <source>
        <dbReference type="EMBL" id="KAK3268516.1"/>
    </source>
</evidence>
<name>A0AAE0L1D7_9CHLO</name>
<keyword evidence="2" id="KW-0812">Transmembrane</keyword>